<keyword evidence="7" id="KW-0106">Calcium</keyword>
<comment type="cofactor">
    <cofactor evidence="1">
        <name>Ca(2+)</name>
        <dbReference type="ChEBI" id="CHEBI:29108"/>
    </cofactor>
</comment>
<evidence type="ECO:0000256" key="6">
    <source>
        <dbReference type="ARBA" id="ARBA00022729"/>
    </source>
</evidence>
<dbReference type="InterPro" id="IPR036909">
    <property type="entry name" value="Cyt_c-like_dom_sf"/>
</dbReference>
<evidence type="ECO:0000256" key="5">
    <source>
        <dbReference type="ARBA" id="ARBA00022723"/>
    </source>
</evidence>
<dbReference type="EC" id="1.1.2.-" evidence="15"/>
<keyword evidence="9 15" id="KW-0560">Oxidoreductase</keyword>
<keyword evidence="5 12" id="KW-0479">Metal-binding</keyword>
<name>A0ABV8T5B2_9GAMM</name>
<evidence type="ECO:0000256" key="7">
    <source>
        <dbReference type="ARBA" id="ARBA00022837"/>
    </source>
</evidence>
<dbReference type="Pfam" id="PF01011">
    <property type="entry name" value="PQQ"/>
    <property type="match status" value="2"/>
</dbReference>
<reference evidence="16" key="1">
    <citation type="journal article" date="2019" name="Int. J. Syst. Evol. Microbiol.">
        <title>The Global Catalogue of Microorganisms (GCM) 10K type strain sequencing project: providing services to taxonomists for standard genome sequencing and annotation.</title>
        <authorList>
            <consortium name="The Broad Institute Genomics Platform"/>
            <consortium name="The Broad Institute Genome Sequencing Center for Infectious Disease"/>
            <person name="Wu L."/>
            <person name="Ma J."/>
        </authorList>
    </citation>
    <scope>NUCLEOTIDE SEQUENCE [LARGE SCALE GENOMIC DNA]</scope>
    <source>
        <strain evidence="16">CGMCC 1.10759</strain>
    </source>
</reference>
<accession>A0ABV8T5B2</accession>
<dbReference type="InterPro" id="IPR011047">
    <property type="entry name" value="Quinoprotein_ADH-like_sf"/>
</dbReference>
<evidence type="ECO:0000313" key="15">
    <source>
        <dbReference type="EMBL" id="MFC4314427.1"/>
    </source>
</evidence>
<evidence type="ECO:0000313" key="16">
    <source>
        <dbReference type="Proteomes" id="UP001595904"/>
    </source>
</evidence>
<comment type="cofactor">
    <cofactor evidence="2">
        <name>pyrroloquinoline quinone</name>
        <dbReference type="ChEBI" id="CHEBI:58442"/>
    </cofactor>
</comment>
<comment type="similarity">
    <text evidence="3">Belongs to the bacterial PQQ dehydrogenase family.</text>
</comment>
<feature type="signal peptide" evidence="13">
    <location>
        <begin position="1"/>
        <end position="26"/>
    </location>
</feature>
<evidence type="ECO:0000256" key="9">
    <source>
        <dbReference type="ARBA" id="ARBA00023002"/>
    </source>
</evidence>
<evidence type="ECO:0000256" key="13">
    <source>
        <dbReference type="SAM" id="SignalP"/>
    </source>
</evidence>
<dbReference type="SUPFAM" id="SSF50998">
    <property type="entry name" value="Quinoprotein alcohol dehydrogenase-like"/>
    <property type="match status" value="1"/>
</dbReference>
<evidence type="ECO:0000256" key="1">
    <source>
        <dbReference type="ARBA" id="ARBA00001913"/>
    </source>
</evidence>
<evidence type="ECO:0000256" key="11">
    <source>
        <dbReference type="ARBA" id="ARBA00023157"/>
    </source>
</evidence>
<dbReference type="SMART" id="SM00564">
    <property type="entry name" value="PQQ"/>
    <property type="match status" value="5"/>
</dbReference>
<keyword evidence="4 12" id="KW-0349">Heme</keyword>
<dbReference type="CDD" id="cd10279">
    <property type="entry name" value="PQQ_ADH_II"/>
    <property type="match status" value="1"/>
</dbReference>
<keyword evidence="10 12" id="KW-0408">Iron</keyword>
<dbReference type="PANTHER" id="PTHR32303">
    <property type="entry name" value="QUINOPROTEIN ALCOHOL DEHYDROGENASE (CYTOCHROME C)"/>
    <property type="match status" value="1"/>
</dbReference>
<gene>
    <name evidence="15" type="ORF">ACFPN2_35505</name>
</gene>
<organism evidence="15 16">
    <name type="scientific">Steroidobacter flavus</name>
    <dbReference type="NCBI Taxonomy" id="1842136"/>
    <lineage>
        <taxon>Bacteria</taxon>
        <taxon>Pseudomonadati</taxon>
        <taxon>Pseudomonadota</taxon>
        <taxon>Gammaproteobacteria</taxon>
        <taxon>Steroidobacterales</taxon>
        <taxon>Steroidobacteraceae</taxon>
        <taxon>Steroidobacter</taxon>
    </lineage>
</organism>
<keyword evidence="16" id="KW-1185">Reference proteome</keyword>
<dbReference type="InterPro" id="IPR017512">
    <property type="entry name" value="PQQ_MeOH/EtOH_DH"/>
</dbReference>
<keyword evidence="8" id="KW-0634">PQQ</keyword>
<keyword evidence="11" id="KW-1015">Disulfide bond</keyword>
<sequence>MPISRVRTLSGGAALLGLWFATSALADQPSVDWPVHGGTDLEQRFSPIKQINADNVGKLGLAWSAEFDSNRGQEATPIVIGGVMYVSTAWSRVYALDAITGRELWRYDPKIAGKVGFDACCDVVTRGVAVANGRVFLAALDGRLIALDAKTGKPVWSAQTTDPAKPYTITGAPRIVKDKVIIGNAGAEYGVRGYVTAYAIATGKQVWRFYTVPGDPKAPPDGAASDAILKKAALSTWAGRWYDYGGGGTVWDAIVYDPELDQLYIGVGNGSPWNHKVRSEGKGDNLFLSSVVALDPNTGAYKWHYQQTPAESWDFTATQPIILATLKLDGRDRKVLMQAPKNGFFYVIDRISGKLISAKNYVSVNWASGIDPATGRPIENPAARYDEKPFAMYPSALGGHSWHPMAFDPRTQLVYLPTYQFVMMYGNDPMFTFRPGTWNTAISSELQTPPDDPLELKNATSSFQGRLVAWDPVAQKEVWSIAHDSLQNGGVLATAGNLVFQGTGAGSFEARRANDGQLLWNFKAQDGIIAGPVSYEIGGTQYVAVVAGYGGGFGIGEGAEKPTFRPNGRVLAFRLDGQAQLPKVEGGIAPLNPPTERFTDTQVNSGRLLYTQNCYRCHGAGAQSAGVLPDLRRSGALASRDAWRAIVRDGALESRGMIGFSRWLSPEQVEDIRSYIALKAKIAASTSTEPSPPTQP</sequence>
<dbReference type="InterPro" id="IPR018391">
    <property type="entry name" value="PQQ_b-propeller_rpt"/>
</dbReference>
<evidence type="ECO:0000259" key="14">
    <source>
        <dbReference type="PROSITE" id="PS51007"/>
    </source>
</evidence>
<feature type="domain" description="Cytochrome c" evidence="14">
    <location>
        <begin position="601"/>
        <end position="680"/>
    </location>
</feature>
<dbReference type="Proteomes" id="UP001595904">
    <property type="component" value="Unassembled WGS sequence"/>
</dbReference>
<evidence type="ECO:0000256" key="3">
    <source>
        <dbReference type="ARBA" id="ARBA00008156"/>
    </source>
</evidence>
<feature type="chain" id="PRO_5047303449" evidence="13">
    <location>
        <begin position="27"/>
        <end position="696"/>
    </location>
</feature>
<dbReference type="EMBL" id="JBHSDU010000015">
    <property type="protein sequence ID" value="MFC4314427.1"/>
    <property type="molecule type" value="Genomic_DNA"/>
</dbReference>
<evidence type="ECO:0000256" key="10">
    <source>
        <dbReference type="ARBA" id="ARBA00023004"/>
    </source>
</evidence>
<evidence type="ECO:0000256" key="2">
    <source>
        <dbReference type="ARBA" id="ARBA00001931"/>
    </source>
</evidence>
<dbReference type="PROSITE" id="PS51007">
    <property type="entry name" value="CYTC"/>
    <property type="match status" value="1"/>
</dbReference>
<dbReference type="GO" id="GO:0016491">
    <property type="term" value="F:oxidoreductase activity"/>
    <property type="evidence" value="ECO:0007669"/>
    <property type="project" value="UniProtKB-KW"/>
</dbReference>
<dbReference type="SUPFAM" id="SSF46626">
    <property type="entry name" value="Cytochrome c"/>
    <property type="match status" value="1"/>
</dbReference>
<dbReference type="Pfam" id="PF13442">
    <property type="entry name" value="Cytochrome_CBB3"/>
    <property type="match status" value="1"/>
</dbReference>
<dbReference type="Gene3D" id="2.140.10.10">
    <property type="entry name" value="Quinoprotein alcohol dehydrogenase-like superfamily"/>
    <property type="match status" value="1"/>
</dbReference>
<evidence type="ECO:0000256" key="8">
    <source>
        <dbReference type="ARBA" id="ARBA00022891"/>
    </source>
</evidence>
<proteinExistence type="inferred from homology"/>
<dbReference type="InterPro" id="IPR009056">
    <property type="entry name" value="Cyt_c-like_dom"/>
</dbReference>
<dbReference type="NCBIfam" id="TIGR03075">
    <property type="entry name" value="PQQ_enz_alc_DH"/>
    <property type="match status" value="1"/>
</dbReference>
<dbReference type="RefSeq" id="WP_380605595.1">
    <property type="nucleotide sequence ID" value="NZ_JBHSDU010000015.1"/>
</dbReference>
<keyword evidence="6 13" id="KW-0732">Signal</keyword>
<dbReference type="InterPro" id="IPR002372">
    <property type="entry name" value="PQQ_rpt_dom"/>
</dbReference>
<evidence type="ECO:0000256" key="4">
    <source>
        <dbReference type="ARBA" id="ARBA00022617"/>
    </source>
</evidence>
<evidence type="ECO:0000256" key="12">
    <source>
        <dbReference type="PROSITE-ProRule" id="PRU00433"/>
    </source>
</evidence>
<dbReference type="Gene3D" id="1.10.760.10">
    <property type="entry name" value="Cytochrome c-like domain"/>
    <property type="match status" value="1"/>
</dbReference>
<protein>
    <submittedName>
        <fullName evidence="15">PQQ-dependent dehydrogenase, methanol/ethanol family</fullName>
        <ecNumber evidence="15">1.1.2.-</ecNumber>
    </submittedName>
</protein>
<comment type="caution">
    <text evidence="15">The sequence shown here is derived from an EMBL/GenBank/DDBJ whole genome shotgun (WGS) entry which is preliminary data.</text>
</comment>